<keyword evidence="1" id="KW-1133">Transmembrane helix</keyword>
<accession>A0A0Z8ID04</accession>
<evidence type="ECO:0000256" key="1">
    <source>
        <dbReference type="SAM" id="Phobius"/>
    </source>
</evidence>
<proteinExistence type="predicted"/>
<feature type="transmembrane region" description="Helical" evidence="1">
    <location>
        <begin position="97"/>
        <end position="118"/>
    </location>
</feature>
<dbReference type="Proteomes" id="UP000071533">
    <property type="component" value="Unassembled WGS sequence"/>
</dbReference>
<sequence length="195" mass="21752">MTIITYALILGISTSIDYFLILFLLFSQAKKPGERRTIYFGQLLASFILILLSSILSQVANIFLADWILGLLGFVPILLGVRILFENEAETEIPDSKIGLLSVIFISLASGVDNLGIFTPYFTTLSTLETLLTAGLILLETVAICYLAEKFGSLHSISEFIEKYEKMILPTIFIILGIYILFEFGTMTYLLQLLT</sequence>
<feature type="transmembrane region" description="Helical" evidence="1">
    <location>
        <begin position="62"/>
        <end position="85"/>
    </location>
</feature>
<dbReference type="AlphaFoldDB" id="A0A0Z8ID04"/>
<keyword evidence="1" id="KW-0812">Transmembrane</keyword>
<evidence type="ECO:0000313" key="2">
    <source>
        <dbReference type="EMBL" id="CYV33284.1"/>
    </source>
</evidence>
<organism evidence="2 3">
    <name type="scientific">Streptococcus suis</name>
    <dbReference type="NCBI Taxonomy" id="1307"/>
    <lineage>
        <taxon>Bacteria</taxon>
        <taxon>Bacillati</taxon>
        <taxon>Bacillota</taxon>
        <taxon>Bacilli</taxon>
        <taxon>Lactobacillales</taxon>
        <taxon>Streptococcaceae</taxon>
        <taxon>Streptococcus</taxon>
    </lineage>
</organism>
<feature type="transmembrane region" description="Helical" evidence="1">
    <location>
        <begin position="168"/>
        <end position="191"/>
    </location>
</feature>
<feature type="transmembrane region" description="Helical" evidence="1">
    <location>
        <begin position="38"/>
        <end position="56"/>
    </location>
</feature>
<feature type="transmembrane region" description="Helical" evidence="1">
    <location>
        <begin position="130"/>
        <end position="148"/>
    </location>
</feature>
<dbReference type="InterPro" id="IPR004676">
    <property type="entry name" value="Cd-R_transporter"/>
</dbReference>
<keyword evidence="1" id="KW-0472">Membrane</keyword>
<dbReference type="Pfam" id="PF03596">
    <property type="entry name" value="Cad"/>
    <property type="match status" value="1"/>
</dbReference>
<evidence type="ECO:0000313" key="3">
    <source>
        <dbReference type="Proteomes" id="UP000071533"/>
    </source>
</evidence>
<feature type="transmembrane region" description="Helical" evidence="1">
    <location>
        <begin position="6"/>
        <end position="26"/>
    </location>
</feature>
<dbReference type="RefSeq" id="WP_044689345.1">
    <property type="nucleotide sequence ID" value="NZ_CEHX01000009.1"/>
</dbReference>
<reference evidence="2 3" key="1">
    <citation type="submission" date="2016-02" db="EMBL/GenBank/DDBJ databases">
        <authorList>
            <consortium name="Pathogen Informatics"/>
        </authorList>
    </citation>
    <scope>NUCLEOTIDE SEQUENCE [LARGE SCALE GENOMIC DNA]</scope>
    <source>
        <strain evidence="2 3">LSS69</strain>
    </source>
</reference>
<name>A0A0Z8ID04_STRSU</name>
<protein>
    <submittedName>
        <fullName evidence="2">Cadmium resistance protein</fullName>
    </submittedName>
</protein>
<gene>
    <name evidence="2" type="ORF">ERS132431_00789</name>
</gene>
<dbReference type="EMBL" id="FIHS01000007">
    <property type="protein sequence ID" value="CYV33284.1"/>
    <property type="molecule type" value="Genomic_DNA"/>
</dbReference>